<name>A0A9Q1H5D6_HOLLE</name>
<keyword evidence="1" id="KW-0812">Transmembrane</keyword>
<sequence>MTRTSELYSLYATFGVRVKMSQDACIGSTFCMPKDRLRRPCLLYYLYCAGACVSLKWISANSPLMKACVMETLNDSHLTLKLVSAYLSVMVVVEAMKTTLLHY</sequence>
<gene>
    <name evidence="2" type="ORF">HOLleu_19990</name>
</gene>
<evidence type="ECO:0000256" key="1">
    <source>
        <dbReference type="SAM" id="Phobius"/>
    </source>
</evidence>
<dbReference type="Proteomes" id="UP001152320">
    <property type="component" value="Chromosome 9"/>
</dbReference>
<dbReference type="EMBL" id="JAIZAY010000009">
    <property type="protein sequence ID" value="KAJ8036117.1"/>
    <property type="molecule type" value="Genomic_DNA"/>
</dbReference>
<accession>A0A9Q1H5D6</accession>
<evidence type="ECO:0000313" key="3">
    <source>
        <dbReference type="Proteomes" id="UP001152320"/>
    </source>
</evidence>
<organism evidence="2 3">
    <name type="scientific">Holothuria leucospilota</name>
    <name type="common">Black long sea cucumber</name>
    <name type="synonym">Mertensiothuria leucospilota</name>
    <dbReference type="NCBI Taxonomy" id="206669"/>
    <lineage>
        <taxon>Eukaryota</taxon>
        <taxon>Metazoa</taxon>
        <taxon>Echinodermata</taxon>
        <taxon>Eleutherozoa</taxon>
        <taxon>Echinozoa</taxon>
        <taxon>Holothuroidea</taxon>
        <taxon>Aspidochirotacea</taxon>
        <taxon>Aspidochirotida</taxon>
        <taxon>Holothuriidae</taxon>
        <taxon>Holothuria</taxon>
    </lineage>
</organism>
<comment type="caution">
    <text evidence="2">The sequence shown here is derived from an EMBL/GenBank/DDBJ whole genome shotgun (WGS) entry which is preliminary data.</text>
</comment>
<reference evidence="2" key="1">
    <citation type="submission" date="2021-10" db="EMBL/GenBank/DDBJ databases">
        <title>Tropical sea cucumber genome reveals ecological adaptation and Cuvierian tubules defense mechanism.</title>
        <authorList>
            <person name="Chen T."/>
        </authorList>
    </citation>
    <scope>NUCLEOTIDE SEQUENCE</scope>
    <source>
        <strain evidence="2">Nanhai2018</strain>
        <tissue evidence="2">Muscle</tissue>
    </source>
</reference>
<proteinExistence type="predicted"/>
<keyword evidence="1" id="KW-1133">Transmembrane helix</keyword>
<keyword evidence="1" id="KW-0472">Membrane</keyword>
<keyword evidence="3" id="KW-1185">Reference proteome</keyword>
<feature type="transmembrane region" description="Helical" evidence="1">
    <location>
        <begin position="42"/>
        <end position="58"/>
    </location>
</feature>
<protein>
    <submittedName>
        <fullName evidence="2">Uncharacterized protein</fullName>
    </submittedName>
</protein>
<dbReference type="AlphaFoldDB" id="A0A9Q1H5D6"/>
<evidence type="ECO:0000313" key="2">
    <source>
        <dbReference type="EMBL" id="KAJ8036117.1"/>
    </source>
</evidence>